<name>A0A9J6GIS6_HAELO</name>
<dbReference type="PANTHER" id="PTHR30575:SF0">
    <property type="entry name" value="XAA-ARG DIPEPTIDASE"/>
    <property type="match status" value="1"/>
</dbReference>
<evidence type="ECO:0000313" key="2">
    <source>
        <dbReference type="Proteomes" id="UP000821853"/>
    </source>
</evidence>
<proteinExistence type="predicted"/>
<dbReference type="OrthoDB" id="6119954at2759"/>
<dbReference type="Gene3D" id="3.40.630.10">
    <property type="entry name" value="Zn peptidases"/>
    <property type="match status" value="1"/>
</dbReference>
<accession>A0A9J6GIS6</accession>
<dbReference type="OMA" id="FAIETKC"/>
<evidence type="ECO:0000313" key="1">
    <source>
        <dbReference type="EMBL" id="KAH9375381.1"/>
    </source>
</evidence>
<gene>
    <name evidence="1" type="ORF">HPB48_007838</name>
</gene>
<dbReference type="AlphaFoldDB" id="A0A9J6GIS6"/>
<dbReference type="InterPro" id="IPR052030">
    <property type="entry name" value="Peptidase_M20/M20A_hydrolases"/>
</dbReference>
<dbReference type="Proteomes" id="UP000821853">
    <property type="component" value="Chromosome 5"/>
</dbReference>
<dbReference type="SUPFAM" id="SSF53187">
    <property type="entry name" value="Zn-dependent exopeptidases"/>
    <property type="match status" value="1"/>
</dbReference>
<comment type="caution">
    <text evidence="1">The sequence shown here is derived from an EMBL/GenBank/DDBJ whole genome shotgun (WGS) entry which is preliminary data.</text>
</comment>
<reference evidence="1 2" key="1">
    <citation type="journal article" date="2020" name="Cell">
        <title>Large-Scale Comparative Analyses of Tick Genomes Elucidate Their Genetic Diversity and Vector Capacities.</title>
        <authorList>
            <consortium name="Tick Genome and Microbiome Consortium (TIGMIC)"/>
            <person name="Jia N."/>
            <person name="Wang J."/>
            <person name="Shi W."/>
            <person name="Du L."/>
            <person name="Sun Y."/>
            <person name="Zhan W."/>
            <person name="Jiang J.F."/>
            <person name="Wang Q."/>
            <person name="Zhang B."/>
            <person name="Ji P."/>
            <person name="Bell-Sakyi L."/>
            <person name="Cui X.M."/>
            <person name="Yuan T.T."/>
            <person name="Jiang B.G."/>
            <person name="Yang W.F."/>
            <person name="Lam T.T."/>
            <person name="Chang Q.C."/>
            <person name="Ding S.J."/>
            <person name="Wang X.J."/>
            <person name="Zhu J.G."/>
            <person name="Ruan X.D."/>
            <person name="Zhao L."/>
            <person name="Wei J.T."/>
            <person name="Ye R.Z."/>
            <person name="Que T.C."/>
            <person name="Du C.H."/>
            <person name="Zhou Y.H."/>
            <person name="Cheng J.X."/>
            <person name="Dai P.F."/>
            <person name="Guo W.B."/>
            <person name="Han X.H."/>
            <person name="Huang E.J."/>
            <person name="Li L.F."/>
            <person name="Wei W."/>
            <person name="Gao Y.C."/>
            <person name="Liu J.Z."/>
            <person name="Shao H.Z."/>
            <person name="Wang X."/>
            <person name="Wang C.C."/>
            <person name="Yang T.C."/>
            <person name="Huo Q.B."/>
            <person name="Li W."/>
            <person name="Chen H.Y."/>
            <person name="Chen S.E."/>
            <person name="Zhou L.G."/>
            <person name="Ni X.B."/>
            <person name="Tian J.H."/>
            <person name="Sheng Y."/>
            <person name="Liu T."/>
            <person name="Pan Y.S."/>
            <person name="Xia L.Y."/>
            <person name="Li J."/>
            <person name="Zhao F."/>
            <person name="Cao W.C."/>
        </authorList>
    </citation>
    <scope>NUCLEOTIDE SEQUENCE [LARGE SCALE GENOMIC DNA]</scope>
    <source>
        <strain evidence="1">HaeL-2018</strain>
    </source>
</reference>
<organism evidence="1 2">
    <name type="scientific">Haemaphysalis longicornis</name>
    <name type="common">Bush tick</name>
    <dbReference type="NCBI Taxonomy" id="44386"/>
    <lineage>
        <taxon>Eukaryota</taxon>
        <taxon>Metazoa</taxon>
        <taxon>Ecdysozoa</taxon>
        <taxon>Arthropoda</taxon>
        <taxon>Chelicerata</taxon>
        <taxon>Arachnida</taxon>
        <taxon>Acari</taxon>
        <taxon>Parasitiformes</taxon>
        <taxon>Ixodida</taxon>
        <taxon>Ixodoidea</taxon>
        <taxon>Ixodidae</taxon>
        <taxon>Haemaphysalinae</taxon>
        <taxon>Haemaphysalis</taxon>
    </lineage>
</organism>
<dbReference type="VEuPathDB" id="VectorBase:HLOH_058592"/>
<protein>
    <submittedName>
        <fullName evidence="1">Uncharacterized protein</fullName>
    </submittedName>
</protein>
<dbReference type="PANTHER" id="PTHR30575">
    <property type="entry name" value="PEPTIDASE M20"/>
    <property type="match status" value="1"/>
</dbReference>
<keyword evidence="2" id="KW-1185">Reference proteome</keyword>
<dbReference type="GO" id="GO:0016805">
    <property type="term" value="F:dipeptidase activity"/>
    <property type="evidence" value="ECO:0007669"/>
    <property type="project" value="TreeGrafter"/>
</dbReference>
<sequence>MSFLEPCGASTDAGNVSHELPTMHPVFAIETKCKNHTLGFAESANAPEAQAPTLRVAKMLALTALDLFTNPELLSEVKREFEEWKATQTKGER</sequence>
<dbReference type="EMBL" id="JABSTR010000007">
    <property type="protein sequence ID" value="KAH9375381.1"/>
    <property type="molecule type" value="Genomic_DNA"/>
</dbReference>